<dbReference type="Gene3D" id="3.50.50.60">
    <property type="entry name" value="FAD/NAD(P)-binding domain"/>
    <property type="match status" value="2"/>
</dbReference>
<feature type="domain" description="FAD dependent oxidoreductase" evidence="2">
    <location>
        <begin position="13"/>
        <end position="403"/>
    </location>
</feature>
<sequence>MNVPGPDRYDTETVVIGGGIIGLAIASCLQERGRPVLLLDRKGIALEASYGNAGAFAFSDVMPLASPGIMRKAPRWLLDPLGPLAIPPRYLPRIAPWLFRFWRASRPDRVRHSILAQVAMMQLAEQEMSALVARHGLASMVHADGALELYESEEEWRASLSGWDLRAAHGIAFRHLRGGEIAALQPGLSPRIRVATFVPGWKTVTDPHLFAQALAARLQEQGLIFRQAEVQAVRPDEDGRVSVHLADGTELTASRAVIACGAWSRPLALALGDRIPLETERGYNTTLPPGAFDLRRQLTFGAHGFVVTPIGGGVRVGGAVELGGLLALPNYARSQALLDKAATFLPRLRTTGGTQWMGFRPSLPDSLPVIGPSRASPRILYAFGHGHLGLTQSAATGRLIADLITGEEPPLDPAPFRAGRF</sequence>
<dbReference type="GO" id="GO:0016491">
    <property type="term" value="F:oxidoreductase activity"/>
    <property type="evidence" value="ECO:0007669"/>
    <property type="project" value="UniProtKB-KW"/>
</dbReference>
<evidence type="ECO:0000313" key="4">
    <source>
        <dbReference type="Proteomes" id="UP001258945"/>
    </source>
</evidence>
<gene>
    <name evidence="3" type="ORF">RQ831_18560</name>
</gene>
<dbReference type="SUPFAM" id="SSF54373">
    <property type="entry name" value="FAD-linked reductases, C-terminal domain"/>
    <property type="match status" value="1"/>
</dbReference>
<name>A0ABU3MK06_9PROT</name>
<dbReference type="InterPro" id="IPR006076">
    <property type="entry name" value="FAD-dep_OxRdtase"/>
</dbReference>
<dbReference type="Pfam" id="PF01266">
    <property type="entry name" value="DAO"/>
    <property type="match status" value="1"/>
</dbReference>
<dbReference type="PANTHER" id="PTHR13847">
    <property type="entry name" value="SARCOSINE DEHYDROGENASE-RELATED"/>
    <property type="match status" value="1"/>
</dbReference>
<dbReference type="EMBL" id="JAVVDO010000042">
    <property type="protein sequence ID" value="MDT8333060.1"/>
    <property type="molecule type" value="Genomic_DNA"/>
</dbReference>
<protein>
    <submittedName>
        <fullName evidence="3">FAD-binding oxidoreductase</fullName>
        <ecNumber evidence="3">1.-.-.-</ecNumber>
    </submittedName>
</protein>
<evidence type="ECO:0000259" key="2">
    <source>
        <dbReference type="Pfam" id="PF01266"/>
    </source>
</evidence>
<dbReference type="RefSeq" id="WP_314284149.1">
    <property type="nucleotide sequence ID" value="NZ_JAVVDO010000042.1"/>
</dbReference>
<comment type="caution">
    <text evidence="3">The sequence shown here is derived from an EMBL/GenBank/DDBJ whole genome shotgun (WGS) entry which is preliminary data.</text>
</comment>
<proteinExistence type="predicted"/>
<keyword evidence="4" id="KW-1185">Reference proteome</keyword>
<dbReference type="EC" id="1.-.-.-" evidence="3"/>
<dbReference type="Proteomes" id="UP001258945">
    <property type="component" value="Unassembled WGS sequence"/>
</dbReference>
<accession>A0ABU3MK06</accession>
<dbReference type="PANTHER" id="PTHR13847:SF289">
    <property type="entry name" value="GLYCINE OXIDASE"/>
    <property type="match status" value="1"/>
</dbReference>
<dbReference type="InterPro" id="IPR036188">
    <property type="entry name" value="FAD/NAD-bd_sf"/>
</dbReference>
<keyword evidence="1 3" id="KW-0560">Oxidoreductase</keyword>
<evidence type="ECO:0000313" key="3">
    <source>
        <dbReference type="EMBL" id="MDT8333060.1"/>
    </source>
</evidence>
<organism evidence="3 4">
    <name type="scientific">Roseomonas gilardii</name>
    <dbReference type="NCBI Taxonomy" id="257708"/>
    <lineage>
        <taxon>Bacteria</taxon>
        <taxon>Pseudomonadati</taxon>
        <taxon>Pseudomonadota</taxon>
        <taxon>Alphaproteobacteria</taxon>
        <taxon>Acetobacterales</taxon>
        <taxon>Roseomonadaceae</taxon>
        <taxon>Roseomonas</taxon>
    </lineage>
</organism>
<dbReference type="SUPFAM" id="SSF51905">
    <property type="entry name" value="FAD/NAD(P)-binding domain"/>
    <property type="match status" value="1"/>
</dbReference>
<dbReference type="Gene3D" id="3.30.9.10">
    <property type="entry name" value="D-Amino Acid Oxidase, subunit A, domain 2"/>
    <property type="match status" value="1"/>
</dbReference>
<reference evidence="3 4" key="1">
    <citation type="journal article" date="2019" name="Microb. Pathog.">
        <title>Comparison of VITEK 2, MALDI-TOF MS, 16S rRNA gene sequencing, and whole-genome sequencing for identification of Roseomonas mucosa.</title>
        <authorList>
            <person name="Rudolph W.W."/>
            <person name="Gunzer F."/>
            <person name="Trauth M."/>
            <person name="Bunk B."/>
            <person name="Bigge R."/>
            <person name="Schrottner P."/>
        </authorList>
    </citation>
    <scope>NUCLEOTIDE SEQUENCE [LARGE SCALE GENOMIC DNA]</scope>
    <source>
        <strain evidence="3 4">DSM 103800</strain>
    </source>
</reference>
<evidence type="ECO:0000256" key="1">
    <source>
        <dbReference type="ARBA" id="ARBA00023002"/>
    </source>
</evidence>